<proteinExistence type="predicted"/>
<name>A0A6A5Y0J6_9PLEO</name>
<dbReference type="EMBL" id="ML978067">
    <property type="protein sequence ID" value="KAF2019058.1"/>
    <property type="molecule type" value="Genomic_DNA"/>
</dbReference>
<gene>
    <name evidence="1" type="ORF">BU24DRAFT_476092</name>
</gene>
<protein>
    <submittedName>
        <fullName evidence="1">Uncharacterized protein</fullName>
    </submittedName>
</protein>
<evidence type="ECO:0000313" key="1">
    <source>
        <dbReference type="EMBL" id="KAF2019058.1"/>
    </source>
</evidence>
<dbReference type="GeneID" id="54290315"/>
<sequence length="451" mass="52515">MAHQAYALPWQTLADNFKFVHANASYGRKTNLYPRGKPGQGGQLQYFAKSFARVMDEYSSIERKKYPAECPPPEWNGEIIISDAIMSKIQNVVLEYTKQFLALAGYEGRDPMSFVDRTIYSCIDVSTDTGCQPFDELYETDELLRTLILYGEMEPLFRIAAHPQVNLVKMWTDMGGYGDLAGRGISQLKEAALLAYVCLNVFYLKPELYDPTMRRQMLKEKSKRHAQTLPLEVYEQEVYDYRLTTAYQQMLVFCTGTGGTYPHQGAHKIPHREFYGVPFGMYNASYIPWNIVTPRYHFNHFGTVPLRDLVDKKFPQKYVPSKNDIPVVHKIFRKLPTEIVLMILEFADYTPKGRLNAHADPLHIDNASELKKYLAYCWKLLVRVDMLMKANGTLLDWEYEVAEVIHKLFGVPYPPMSKLVEREEEEWTKFDGERYNMRGWIFSYYKKRVFT</sequence>
<dbReference type="Proteomes" id="UP000799778">
    <property type="component" value="Unassembled WGS sequence"/>
</dbReference>
<dbReference type="RefSeq" id="XP_033387397.1">
    <property type="nucleotide sequence ID" value="XM_033532918.1"/>
</dbReference>
<organism evidence="1 2">
    <name type="scientific">Aaosphaeria arxii CBS 175.79</name>
    <dbReference type="NCBI Taxonomy" id="1450172"/>
    <lineage>
        <taxon>Eukaryota</taxon>
        <taxon>Fungi</taxon>
        <taxon>Dikarya</taxon>
        <taxon>Ascomycota</taxon>
        <taxon>Pezizomycotina</taxon>
        <taxon>Dothideomycetes</taxon>
        <taxon>Pleosporomycetidae</taxon>
        <taxon>Pleosporales</taxon>
        <taxon>Pleosporales incertae sedis</taxon>
        <taxon>Aaosphaeria</taxon>
    </lineage>
</organism>
<accession>A0A6A5Y0J6</accession>
<evidence type="ECO:0000313" key="2">
    <source>
        <dbReference type="Proteomes" id="UP000799778"/>
    </source>
</evidence>
<reference evidence="1" key="1">
    <citation type="journal article" date="2020" name="Stud. Mycol.">
        <title>101 Dothideomycetes genomes: a test case for predicting lifestyles and emergence of pathogens.</title>
        <authorList>
            <person name="Haridas S."/>
            <person name="Albert R."/>
            <person name="Binder M."/>
            <person name="Bloem J."/>
            <person name="Labutti K."/>
            <person name="Salamov A."/>
            <person name="Andreopoulos B."/>
            <person name="Baker S."/>
            <person name="Barry K."/>
            <person name="Bills G."/>
            <person name="Bluhm B."/>
            <person name="Cannon C."/>
            <person name="Castanera R."/>
            <person name="Culley D."/>
            <person name="Daum C."/>
            <person name="Ezra D."/>
            <person name="Gonzalez J."/>
            <person name="Henrissat B."/>
            <person name="Kuo A."/>
            <person name="Liang C."/>
            <person name="Lipzen A."/>
            <person name="Lutzoni F."/>
            <person name="Magnuson J."/>
            <person name="Mondo S."/>
            <person name="Nolan M."/>
            <person name="Ohm R."/>
            <person name="Pangilinan J."/>
            <person name="Park H.-J."/>
            <person name="Ramirez L."/>
            <person name="Alfaro M."/>
            <person name="Sun H."/>
            <person name="Tritt A."/>
            <person name="Yoshinaga Y."/>
            <person name="Zwiers L.-H."/>
            <person name="Turgeon B."/>
            <person name="Goodwin S."/>
            <person name="Spatafora J."/>
            <person name="Crous P."/>
            <person name="Grigoriev I."/>
        </authorList>
    </citation>
    <scope>NUCLEOTIDE SEQUENCE</scope>
    <source>
        <strain evidence="1">CBS 175.79</strain>
    </source>
</reference>
<dbReference type="OrthoDB" id="3204049at2759"/>
<keyword evidence="2" id="KW-1185">Reference proteome</keyword>
<dbReference type="AlphaFoldDB" id="A0A6A5Y0J6"/>